<dbReference type="EMBL" id="BNAG01000001">
    <property type="protein sequence ID" value="GHE54629.1"/>
    <property type="molecule type" value="Genomic_DNA"/>
</dbReference>
<dbReference type="PANTHER" id="PTHR43780">
    <property type="entry name" value="1-AMINOCYCLOPROPANE-1-CARBOXYLATE DEAMINASE-RELATED"/>
    <property type="match status" value="1"/>
</dbReference>
<dbReference type="InterPro" id="IPR001926">
    <property type="entry name" value="TrpB-like_PALP"/>
</dbReference>
<protein>
    <submittedName>
        <fullName evidence="5">1-aminocyclopropane-1-carboxylate deaminase</fullName>
    </submittedName>
</protein>
<comment type="similarity">
    <text evidence="2">Belongs to the ACC deaminase/D-cysteine desulfhydrase family.</text>
</comment>
<dbReference type="RefSeq" id="WP_189628761.1">
    <property type="nucleotide sequence ID" value="NZ_BNAG01000001.1"/>
</dbReference>
<sequence>MNFSVINERLPIEKLLHPIAEENQVDLRILRLDKTHPKISGNKWFKLKHNLMQANKEGFTSLLTFGGAYSNHIYAVAAAANLFGFRSIGLIRGEAQQSLNPTLQFAQEQGMQLRYVDRTSYRAKDTPEFLERLRDEFGYFYLIPEGGTNTQAIRGSQEIAAHIPESFDYYCLPVGTGGTMAGLITGLQNRGQVVGFSALKGSFLAGEVNRLLEYCGAKHHHNWFVQNNYHFGGYAKVKPELMQFIKTMEAEFDLLLDPVYTGKMLYGMLDMIHKGEIKKGSKVLAIHTGGLQGRAGFGL</sequence>
<organism evidence="5 6">
    <name type="scientific">Roseivirga thermotolerans</name>
    <dbReference type="NCBI Taxonomy" id="1758176"/>
    <lineage>
        <taxon>Bacteria</taxon>
        <taxon>Pseudomonadati</taxon>
        <taxon>Bacteroidota</taxon>
        <taxon>Cytophagia</taxon>
        <taxon>Cytophagales</taxon>
        <taxon>Roseivirgaceae</taxon>
        <taxon>Roseivirga</taxon>
    </lineage>
</organism>
<evidence type="ECO:0000259" key="4">
    <source>
        <dbReference type="Pfam" id="PF00291"/>
    </source>
</evidence>
<dbReference type="Gene3D" id="3.40.50.1100">
    <property type="match status" value="2"/>
</dbReference>
<evidence type="ECO:0000256" key="3">
    <source>
        <dbReference type="ARBA" id="ARBA00022898"/>
    </source>
</evidence>
<evidence type="ECO:0000256" key="2">
    <source>
        <dbReference type="ARBA" id="ARBA00008639"/>
    </source>
</evidence>
<reference evidence="6" key="1">
    <citation type="journal article" date="2019" name="Int. J. Syst. Evol. Microbiol.">
        <title>The Global Catalogue of Microorganisms (GCM) 10K type strain sequencing project: providing services to taxonomists for standard genome sequencing and annotation.</title>
        <authorList>
            <consortium name="The Broad Institute Genomics Platform"/>
            <consortium name="The Broad Institute Genome Sequencing Center for Infectious Disease"/>
            <person name="Wu L."/>
            <person name="Ma J."/>
        </authorList>
    </citation>
    <scope>NUCLEOTIDE SEQUENCE [LARGE SCALE GENOMIC DNA]</scope>
    <source>
        <strain evidence="6">CGMCC 1.15111</strain>
    </source>
</reference>
<comment type="caution">
    <text evidence="5">The sequence shown here is derived from an EMBL/GenBank/DDBJ whole genome shotgun (WGS) entry which is preliminary data.</text>
</comment>
<dbReference type="Proteomes" id="UP000658258">
    <property type="component" value="Unassembled WGS sequence"/>
</dbReference>
<accession>A0ABQ3I1M9</accession>
<proteinExistence type="inferred from homology"/>
<keyword evidence="6" id="KW-1185">Reference proteome</keyword>
<dbReference type="PANTHER" id="PTHR43780:SF2">
    <property type="entry name" value="1-AMINOCYCLOPROPANE-1-CARBOXYLATE DEAMINASE-RELATED"/>
    <property type="match status" value="1"/>
</dbReference>
<dbReference type="PIRSF" id="PIRSF006278">
    <property type="entry name" value="ACCD_DCysDesulf"/>
    <property type="match status" value="1"/>
</dbReference>
<name>A0ABQ3I1M9_9BACT</name>
<gene>
    <name evidence="5" type="primary">dcyD</name>
    <name evidence="5" type="ORF">GCM10011340_06610</name>
</gene>
<evidence type="ECO:0000313" key="5">
    <source>
        <dbReference type="EMBL" id="GHE54629.1"/>
    </source>
</evidence>
<keyword evidence="3" id="KW-0663">Pyridoxal phosphate</keyword>
<dbReference type="SUPFAM" id="SSF53686">
    <property type="entry name" value="Tryptophan synthase beta subunit-like PLP-dependent enzymes"/>
    <property type="match status" value="1"/>
</dbReference>
<dbReference type="Pfam" id="PF00291">
    <property type="entry name" value="PALP"/>
    <property type="match status" value="1"/>
</dbReference>
<evidence type="ECO:0000256" key="1">
    <source>
        <dbReference type="ARBA" id="ARBA00001933"/>
    </source>
</evidence>
<comment type="cofactor">
    <cofactor evidence="1">
        <name>pyridoxal 5'-phosphate</name>
        <dbReference type="ChEBI" id="CHEBI:597326"/>
    </cofactor>
</comment>
<feature type="domain" description="Tryptophan synthase beta chain-like PALP" evidence="4">
    <location>
        <begin position="18"/>
        <end position="289"/>
    </location>
</feature>
<dbReference type="InterPro" id="IPR036052">
    <property type="entry name" value="TrpB-like_PALP_sf"/>
</dbReference>
<dbReference type="InterPro" id="IPR027278">
    <property type="entry name" value="ACCD_DCysDesulf"/>
</dbReference>
<evidence type="ECO:0000313" key="6">
    <source>
        <dbReference type="Proteomes" id="UP000658258"/>
    </source>
</evidence>